<evidence type="ECO:0000256" key="15">
    <source>
        <dbReference type="ARBA" id="ARBA00034029"/>
    </source>
</evidence>
<keyword evidence="6" id="KW-0964">Secreted</keyword>
<dbReference type="Pfam" id="PF00732">
    <property type="entry name" value="GMC_oxred_N"/>
    <property type="match status" value="1"/>
</dbReference>
<protein>
    <recommendedName>
        <fullName evidence="5">pyranose dehydrogenase (acceptor)</fullName>
        <ecNumber evidence="5">1.1.99.29</ecNumber>
    </recommendedName>
</protein>
<evidence type="ECO:0000259" key="21">
    <source>
        <dbReference type="Pfam" id="PF00732"/>
    </source>
</evidence>
<keyword evidence="7" id="KW-0285">Flavoprotein</keyword>
<evidence type="ECO:0000259" key="22">
    <source>
        <dbReference type="Pfam" id="PF05199"/>
    </source>
</evidence>
<reference evidence="23" key="1">
    <citation type="submission" date="2014-10" db="EMBL/GenBank/DDBJ databases">
        <authorList>
            <person name="Gonaus C."/>
            <person name="Kittl R."/>
            <person name="Sygmund C."/>
            <person name="Haltrich D."/>
            <person name="Peterbauer C.K."/>
        </authorList>
    </citation>
    <scope>NUCLEOTIDE SEQUENCE</scope>
    <source>
        <strain evidence="23">B223</strain>
    </source>
</reference>
<dbReference type="EMBL" id="KM851045">
    <property type="protein sequence ID" value="AIY68044.1"/>
    <property type="molecule type" value="mRNA"/>
</dbReference>
<evidence type="ECO:0000256" key="6">
    <source>
        <dbReference type="ARBA" id="ARBA00022525"/>
    </source>
</evidence>
<accession>A0A0A7EMT3</accession>
<feature type="domain" description="Glucose-methanol-choline oxidoreductase N-terminal" evidence="21">
    <location>
        <begin position="41"/>
        <end position="345"/>
    </location>
</feature>
<keyword evidence="8 20" id="KW-0732">Signal</keyword>
<dbReference type="GO" id="GO:0033718">
    <property type="term" value="F:pyranose dehydrogenase (acceptor) activity"/>
    <property type="evidence" value="ECO:0007669"/>
    <property type="project" value="UniProtKB-EC"/>
</dbReference>
<dbReference type="InterPro" id="IPR007867">
    <property type="entry name" value="GMC_OxRtase_C"/>
</dbReference>
<evidence type="ECO:0000256" key="13">
    <source>
        <dbReference type="ARBA" id="ARBA00033986"/>
    </source>
</evidence>
<dbReference type="InterPro" id="IPR036188">
    <property type="entry name" value="FAD/NAD-bd_sf"/>
</dbReference>
<evidence type="ECO:0000256" key="14">
    <source>
        <dbReference type="ARBA" id="ARBA00034010"/>
    </source>
</evidence>
<evidence type="ECO:0000256" key="17">
    <source>
        <dbReference type="ARBA" id="ARBA00034059"/>
    </source>
</evidence>
<comment type="catalytic activity">
    <reaction evidence="17">
        <text>a pyranoside + acceptor = a pyranosid-3,4-diulose + reduced acceptor.</text>
        <dbReference type="EC" id="1.1.99.29"/>
    </reaction>
</comment>
<comment type="catalytic activity">
    <reaction evidence="14">
        <text>pyranose + acceptor = pyranos-2,3-diulose + reduced acceptor.</text>
        <dbReference type="EC" id="1.1.99.29"/>
    </reaction>
</comment>
<evidence type="ECO:0000256" key="4">
    <source>
        <dbReference type="ARBA" id="ARBA00011245"/>
    </source>
</evidence>
<evidence type="ECO:0000256" key="10">
    <source>
        <dbReference type="ARBA" id="ARBA00023002"/>
    </source>
</evidence>
<evidence type="ECO:0000256" key="8">
    <source>
        <dbReference type="ARBA" id="ARBA00022729"/>
    </source>
</evidence>
<dbReference type="SUPFAM" id="SSF51905">
    <property type="entry name" value="FAD/NAD(P)-binding domain"/>
    <property type="match status" value="1"/>
</dbReference>
<comment type="subcellular location">
    <subcellularLocation>
        <location evidence="2">Secreted</location>
    </subcellularLocation>
</comment>
<evidence type="ECO:0000256" key="16">
    <source>
        <dbReference type="ARBA" id="ARBA00034050"/>
    </source>
</evidence>
<comment type="catalytic activity">
    <reaction evidence="13">
        <text>pyranose + acceptor = pyranos-2-ulose + reduced acceptor.</text>
        <dbReference type="EC" id="1.1.99.29"/>
    </reaction>
</comment>
<feature type="signal peptide" evidence="20">
    <location>
        <begin position="1"/>
        <end position="25"/>
    </location>
</feature>
<feature type="binding site" evidence="19">
    <location>
        <begin position="127"/>
        <end position="130"/>
    </location>
    <ligand>
        <name>FAD</name>
        <dbReference type="ChEBI" id="CHEBI:57692"/>
    </ligand>
</feature>
<evidence type="ECO:0000256" key="19">
    <source>
        <dbReference type="PIRSR" id="PIRSR000137-2"/>
    </source>
</evidence>
<dbReference type="InterPro" id="IPR012132">
    <property type="entry name" value="GMC_OxRdtase"/>
</dbReference>
<evidence type="ECO:0000256" key="20">
    <source>
        <dbReference type="SAM" id="SignalP"/>
    </source>
</evidence>
<feature type="domain" description="Glucose-methanol-choline oxidoreductase C-terminal" evidence="22">
    <location>
        <begin position="454"/>
        <end position="587"/>
    </location>
</feature>
<evidence type="ECO:0000256" key="2">
    <source>
        <dbReference type="ARBA" id="ARBA00004613"/>
    </source>
</evidence>
<proteinExistence type="evidence at transcript level"/>
<dbReference type="SUPFAM" id="SSF54373">
    <property type="entry name" value="FAD-linked reductases, C-terminal domain"/>
    <property type="match status" value="1"/>
</dbReference>
<keyword evidence="11" id="KW-0325">Glycoprotein</keyword>
<comment type="catalytic activity">
    <reaction evidence="16">
        <text>a pyranoside + acceptor = a pyranosid-3-ulose + reduced acceptor.</text>
        <dbReference type="EC" id="1.1.99.29"/>
    </reaction>
</comment>
<dbReference type="InterPro" id="IPR000172">
    <property type="entry name" value="GMC_OxRdtase_N"/>
</dbReference>
<keyword evidence="10 23" id="KW-0560">Oxidoreductase</keyword>
<sequence length="599" mass="64811">MIPRVAKFNFRLLSLALLGIQVARSAITYQNPTDLPGDVDYDFIVAGGGTAGLVVASRLSENPEWNVLVIEAGPSNKDVFETRVPGLSSELRPRYDWNYTTIPQDALGGRSLNYSRAKLLGGCSSHNGMVYTRCSRDDWDNYAEITGNQALSWDSILPVMKRAEKFSKDSSHKPVKGHIDPSVHGDDGKLSVVASYTNASFNDLILETAKELSGEFPFKLDMNDGRPLGLTWTQYTIDQRGERSSSATAYLEGTGNNVHVLVNTLVTRIVSAENGTDFRSVEFATDADSPKIQLRAKKEVIVSGGVINSPQILMNSGIGGREVLGANGIDTLVDNPSVGKNLSDQAATIIMLDTTLPITDYDVDAALIEWKKSHTGPLAQGGRLNHLTWVRLPDDKLDGLDPSSGENSPHIEFQFGQISHQLPPSGVPREAPIPSEASIDTVLQFAVVNLYTVSRGSISLSNNDPFSHPLIDLNMFGEEIDPAILREGIRSARRMLSSQAFKGFVGETVFPPSDATSDEDLDTFLKTSTVSYVHGVGTLSMSPQSASWGVVNPDFRVKGTSGLRVVDASVIPFAPAGHTQEPVYAFAEHASVLIAKSYS</sequence>
<evidence type="ECO:0000256" key="9">
    <source>
        <dbReference type="ARBA" id="ARBA00022827"/>
    </source>
</evidence>
<feature type="chain" id="PRO_5002028442" description="pyranose dehydrogenase (acceptor)" evidence="20">
    <location>
        <begin position="26"/>
        <end position="599"/>
    </location>
</feature>
<feature type="binding site" evidence="19">
    <location>
        <position position="532"/>
    </location>
    <ligand>
        <name>substrate</name>
    </ligand>
</feature>
<evidence type="ECO:0000313" key="23">
    <source>
        <dbReference type="EMBL" id="AIY68044.1"/>
    </source>
</evidence>
<evidence type="ECO:0000256" key="5">
    <source>
        <dbReference type="ARBA" id="ARBA00013177"/>
    </source>
</evidence>
<comment type="cofactor">
    <cofactor evidence="1 19">
        <name>FAD</name>
        <dbReference type="ChEBI" id="CHEBI:57692"/>
    </cofactor>
</comment>
<feature type="binding site" evidence="19">
    <location>
        <position position="266"/>
    </location>
    <ligand>
        <name>FAD</name>
        <dbReference type="ChEBI" id="CHEBI:57692"/>
    </ligand>
</feature>
<organism evidence="23">
    <name type="scientific">Agaricus bisporus</name>
    <name type="common">White button mushroom</name>
    <dbReference type="NCBI Taxonomy" id="5341"/>
    <lineage>
        <taxon>Eukaryota</taxon>
        <taxon>Fungi</taxon>
        <taxon>Dikarya</taxon>
        <taxon>Basidiomycota</taxon>
        <taxon>Agaricomycotina</taxon>
        <taxon>Agaricomycetes</taxon>
        <taxon>Agaricomycetidae</taxon>
        <taxon>Agaricales</taxon>
        <taxon>Agaricineae</taxon>
        <taxon>Agaricaceae</taxon>
        <taxon>Agaricus</taxon>
    </lineage>
</organism>
<comment type="catalytic activity">
    <reaction evidence="15">
        <text>pyranose + acceptor = pyranos-3-ulose + reduced acceptor.</text>
        <dbReference type="EC" id="1.1.99.29"/>
    </reaction>
</comment>
<dbReference type="PIRSF" id="PIRSF000137">
    <property type="entry name" value="Alcohol_oxidase"/>
    <property type="match status" value="1"/>
</dbReference>
<feature type="active site" description="Proton donor" evidence="18">
    <location>
        <position position="534"/>
    </location>
</feature>
<evidence type="ECO:0000256" key="12">
    <source>
        <dbReference type="ARBA" id="ARBA00024699"/>
    </source>
</evidence>
<dbReference type="GO" id="GO:0050660">
    <property type="term" value="F:flavin adenine dinucleotide binding"/>
    <property type="evidence" value="ECO:0007669"/>
    <property type="project" value="InterPro"/>
</dbReference>
<name>A0A0A7EMT3_AGABI</name>
<dbReference type="EC" id="1.1.99.29" evidence="5"/>
<dbReference type="Pfam" id="PF05199">
    <property type="entry name" value="GMC_oxred_C"/>
    <property type="match status" value="1"/>
</dbReference>
<keyword evidence="9 19" id="KW-0274">FAD</keyword>
<dbReference type="Gene3D" id="3.30.560.10">
    <property type="entry name" value="Glucose Oxidase, domain 3"/>
    <property type="match status" value="1"/>
</dbReference>
<dbReference type="GO" id="GO:0005576">
    <property type="term" value="C:extracellular region"/>
    <property type="evidence" value="ECO:0007669"/>
    <property type="project" value="UniProtKB-SubCell"/>
</dbReference>
<feature type="active site" description="Proton acceptor" evidence="18">
    <location>
        <position position="578"/>
    </location>
</feature>
<comment type="subunit">
    <text evidence="4">Monomer.</text>
</comment>
<comment type="function">
    <text evidence="12">Catalyzes the single-oxidation or sequential double oxidation reaction of carbohydrates primarily at carbon-2 and/or carbon-3 with the concomitant reduction of the flavin. The enzyme exhibits a broad sugar substrate specificity, oxidizing different aldopyranoses to the corresponding C-1, C-2, C-3 or C-1,2, C-2,3 and C-3,4 (di)dehydro sugars with substrate-specific regioselectivity. Accepts only a narrow range of electron acceptors such as substituted benzoquinones and complexed metal ions and reacts extremely slowly with O(2) as acceptor. May play a role in the natural recycling of plant matter by oxidizing all major monosaccharides in lignocellulose and by reducing quinone compounds or reactive radical species generated during lignin depolymerization.</text>
</comment>
<comment type="similarity">
    <text evidence="3">Belongs to the GMC oxidoreductase family.</text>
</comment>
<evidence type="ECO:0000256" key="11">
    <source>
        <dbReference type="ARBA" id="ARBA00023180"/>
    </source>
</evidence>
<evidence type="ECO:0000256" key="1">
    <source>
        <dbReference type="ARBA" id="ARBA00001974"/>
    </source>
</evidence>
<evidence type="ECO:0000256" key="18">
    <source>
        <dbReference type="PIRSR" id="PIRSR000137-1"/>
    </source>
</evidence>
<dbReference type="PANTHER" id="PTHR11552:SF201">
    <property type="entry name" value="GLUCOSE-METHANOL-CHOLINE OXIDOREDUCTASE N-TERMINAL DOMAIN-CONTAINING PROTEIN"/>
    <property type="match status" value="1"/>
</dbReference>
<dbReference type="Gene3D" id="3.50.50.60">
    <property type="entry name" value="FAD/NAD(P)-binding domain"/>
    <property type="match status" value="1"/>
</dbReference>
<evidence type="ECO:0000256" key="7">
    <source>
        <dbReference type="ARBA" id="ARBA00022630"/>
    </source>
</evidence>
<dbReference type="AlphaFoldDB" id="A0A0A7EMT3"/>
<evidence type="ECO:0000256" key="3">
    <source>
        <dbReference type="ARBA" id="ARBA00010790"/>
    </source>
</evidence>
<dbReference type="PANTHER" id="PTHR11552">
    <property type="entry name" value="GLUCOSE-METHANOL-CHOLINE GMC OXIDOREDUCTASE"/>
    <property type="match status" value="1"/>
</dbReference>
<gene>
    <name evidence="23" type="primary">pdh1</name>
</gene>